<evidence type="ECO:0000313" key="1">
    <source>
        <dbReference type="EMBL" id="CAD5126556.1"/>
    </source>
</evidence>
<gene>
    <name evidence="1" type="ORF">DGYR_LOCUS13794</name>
</gene>
<dbReference type="InterPro" id="IPR032675">
    <property type="entry name" value="LRR_dom_sf"/>
</dbReference>
<evidence type="ECO:0000313" key="2">
    <source>
        <dbReference type="Proteomes" id="UP000549394"/>
    </source>
</evidence>
<organism evidence="1 2">
    <name type="scientific">Dimorphilus gyrociliatus</name>
    <dbReference type="NCBI Taxonomy" id="2664684"/>
    <lineage>
        <taxon>Eukaryota</taxon>
        <taxon>Metazoa</taxon>
        <taxon>Spiralia</taxon>
        <taxon>Lophotrochozoa</taxon>
        <taxon>Annelida</taxon>
        <taxon>Polychaeta</taxon>
        <taxon>Polychaeta incertae sedis</taxon>
        <taxon>Dinophilidae</taxon>
        <taxon>Dimorphilus</taxon>
    </lineage>
</organism>
<reference evidence="1 2" key="1">
    <citation type="submission" date="2020-08" db="EMBL/GenBank/DDBJ databases">
        <authorList>
            <person name="Hejnol A."/>
        </authorList>
    </citation>
    <scope>NUCLEOTIDE SEQUENCE [LARGE SCALE GENOMIC DNA]</scope>
</reference>
<dbReference type="AlphaFoldDB" id="A0A7I8WEQ5"/>
<dbReference type="Proteomes" id="UP000549394">
    <property type="component" value="Unassembled WGS sequence"/>
</dbReference>
<sequence>MARLEIINLSISDFNHLDFEDSKILKIMMHMIKTRQLRYFNSQRFELKVSIEDNIQTIYITDRFESFELVMDIYVEEDDHDNERGLGNRKPGKKFQQIWHMISIMAGFDLLLNEIIQCYNITAFKLNDHSLLSNQLAKLEILFQTFNQTLRVVKFNCRTIDKEVVETLNNYMNILNNLQSFSIVASSSVDNCLELLIDKLLQTCFCSNLKNLEINLSSYYNVEVSLKRVLERCQNLERIDISGVNVSFKQLKEFEDDRRFSDKIDSLQLKTCFLRDELLEILRNYHVRRICHQDREHLHYRH</sequence>
<comment type="caution">
    <text evidence="1">The sequence shown here is derived from an EMBL/GenBank/DDBJ whole genome shotgun (WGS) entry which is preliminary data.</text>
</comment>
<dbReference type="EMBL" id="CAJFCJ010000061">
    <property type="protein sequence ID" value="CAD5126556.1"/>
    <property type="molecule type" value="Genomic_DNA"/>
</dbReference>
<accession>A0A7I8WEQ5</accession>
<proteinExistence type="predicted"/>
<name>A0A7I8WEQ5_9ANNE</name>
<protein>
    <submittedName>
        <fullName evidence="1">Uncharacterized protein</fullName>
    </submittedName>
</protein>
<dbReference type="SUPFAM" id="SSF52047">
    <property type="entry name" value="RNI-like"/>
    <property type="match status" value="1"/>
</dbReference>
<dbReference type="Gene3D" id="3.80.10.10">
    <property type="entry name" value="Ribonuclease Inhibitor"/>
    <property type="match status" value="1"/>
</dbReference>
<keyword evidence="2" id="KW-1185">Reference proteome</keyword>